<evidence type="ECO:0000256" key="1">
    <source>
        <dbReference type="SAM" id="MobiDB-lite"/>
    </source>
</evidence>
<feature type="region of interest" description="Disordered" evidence="1">
    <location>
        <begin position="1"/>
        <end position="23"/>
    </location>
</feature>
<proteinExistence type="predicted"/>
<feature type="region of interest" description="Disordered" evidence="1">
    <location>
        <begin position="50"/>
        <end position="109"/>
    </location>
</feature>
<dbReference type="RefSeq" id="XP_065961744.1">
    <property type="nucleotide sequence ID" value="XM_066108559.1"/>
</dbReference>
<feature type="compositionally biased region" description="Basic and acidic residues" evidence="1">
    <location>
        <begin position="79"/>
        <end position="91"/>
    </location>
</feature>
<dbReference type="GeneID" id="90957206"/>
<name>A0A834RUA2_9PLEO</name>
<organism evidence="2 3">
    <name type="scientific">Pyrenophora tritici-repentis</name>
    <dbReference type="NCBI Taxonomy" id="45151"/>
    <lineage>
        <taxon>Eukaryota</taxon>
        <taxon>Fungi</taxon>
        <taxon>Dikarya</taxon>
        <taxon>Ascomycota</taxon>
        <taxon>Pezizomycotina</taxon>
        <taxon>Dothideomycetes</taxon>
        <taxon>Pleosporomycetidae</taxon>
        <taxon>Pleosporales</taxon>
        <taxon>Pleosporineae</taxon>
        <taxon>Pleosporaceae</taxon>
        <taxon>Pyrenophora</taxon>
    </lineage>
</organism>
<evidence type="ECO:0000313" key="3">
    <source>
        <dbReference type="Proteomes" id="UP000245464"/>
    </source>
</evidence>
<gene>
    <name evidence="2" type="ORF">PtrM4_123100</name>
</gene>
<dbReference type="AlphaFoldDB" id="A0A834RUA2"/>
<accession>A0A834RUA2</accession>
<feature type="compositionally biased region" description="Polar residues" evidence="1">
    <location>
        <begin position="52"/>
        <end position="68"/>
    </location>
</feature>
<evidence type="ECO:0000313" key="2">
    <source>
        <dbReference type="EMBL" id="KAF7569895.1"/>
    </source>
</evidence>
<protein>
    <submittedName>
        <fullName evidence="2">Uncharacterized protein</fullName>
    </submittedName>
</protein>
<reference evidence="2" key="1">
    <citation type="journal article" date="2018" name="BMC Genomics">
        <title>Comparative genomics of the wheat fungal pathogen Pyrenophora tritici-repentis reveals chromosomal variations and genome plasticity.</title>
        <authorList>
            <person name="Moolhuijzen P."/>
            <person name="See P.T."/>
            <person name="Hane J.K."/>
            <person name="Shi G."/>
            <person name="Liu Z."/>
            <person name="Oliver R.P."/>
            <person name="Moffat C.S."/>
        </authorList>
    </citation>
    <scope>NUCLEOTIDE SEQUENCE [LARGE SCALE GENOMIC DNA]</scope>
    <source>
        <strain evidence="2">M4</strain>
    </source>
</reference>
<sequence length="109" mass="11772">MHPGNEVNSSLSSSSSFGGADYVFPKQTNVTTADLWPPPNPAYERIAAAQREQLQSQIEARGSASETSGEGGVHRKKGSKDSAKKERESRVMDGNVPVRDSFMGFDNGR</sequence>
<comment type="caution">
    <text evidence="2">The sequence shown here is derived from an EMBL/GenBank/DDBJ whole genome shotgun (WGS) entry which is preliminary data.</text>
</comment>
<dbReference type="KEGG" id="ptrr:90957206"/>
<dbReference type="Proteomes" id="UP000245464">
    <property type="component" value="Chromosome 6"/>
</dbReference>
<dbReference type="EMBL" id="NQIK02000006">
    <property type="protein sequence ID" value="KAF7569895.1"/>
    <property type="molecule type" value="Genomic_DNA"/>
</dbReference>